<evidence type="ECO:0000313" key="11">
    <source>
        <dbReference type="EMBL" id="REG23362.1"/>
    </source>
</evidence>
<dbReference type="Gene3D" id="1.10.600.10">
    <property type="entry name" value="Farnesyl Diphosphate Synthase"/>
    <property type="match status" value="1"/>
</dbReference>
<dbReference type="GO" id="GO:0016117">
    <property type="term" value="P:carotenoid biosynthetic process"/>
    <property type="evidence" value="ECO:0007669"/>
    <property type="project" value="UniProtKB-KW"/>
</dbReference>
<evidence type="ECO:0000256" key="4">
    <source>
        <dbReference type="ARBA" id="ARBA00009720"/>
    </source>
</evidence>
<dbReference type="UniPathway" id="UPA00029">
    <property type="reaction ID" value="UER00556"/>
</dbReference>
<dbReference type="PANTHER" id="PTHR31480">
    <property type="entry name" value="BIFUNCTIONAL LYCOPENE CYCLASE/PHYTOENE SYNTHASE"/>
    <property type="match status" value="1"/>
</dbReference>
<dbReference type="EMBL" id="QUMW01000013">
    <property type="protein sequence ID" value="REG23362.1"/>
    <property type="molecule type" value="Genomic_DNA"/>
</dbReference>
<evidence type="ECO:0000256" key="5">
    <source>
        <dbReference type="ARBA" id="ARBA00012627"/>
    </source>
</evidence>
<dbReference type="EC" id="2.5.1.96" evidence="5"/>
<evidence type="ECO:0000256" key="9">
    <source>
        <dbReference type="ARBA" id="ARBA00031761"/>
    </source>
</evidence>
<comment type="catalytic activity">
    <reaction evidence="1">
        <text>2 (2E,6E)-farnesyl diphosphate = 15-cis-4,4'-diapophytoene + 2 diphosphate</text>
        <dbReference type="Rhea" id="RHEA:31547"/>
        <dbReference type="ChEBI" id="CHEBI:33019"/>
        <dbReference type="ChEBI" id="CHEBI:62738"/>
        <dbReference type="ChEBI" id="CHEBI:175763"/>
        <dbReference type="EC" id="2.5.1.96"/>
    </reaction>
</comment>
<organism evidence="11 12">
    <name type="scientific">Jeotgalicoccus halotolerans</name>
    <dbReference type="NCBI Taxonomy" id="157227"/>
    <lineage>
        <taxon>Bacteria</taxon>
        <taxon>Bacillati</taxon>
        <taxon>Bacillota</taxon>
        <taxon>Bacilli</taxon>
        <taxon>Bacillales</taxon>
        <taxon>Staphylococcaceae</taxon>
        <taxon>Jeotgalicoccus</taxon>
    </lineage>
</organism>
<keyword evidence="7" id="KW-0808">Transferase</keyword>
<comment type="similarity">
    <text evidence="4">Belongs to the phytoene/squalene synthase family. CrtM subfamily.</text>
</comment>
<sequence>MTNSQRGDKVNQLKLDYKYCESVIKKHSKSFYYAFSNLNTPDRNAVYAIYAFCRMADDAVDNATELNEKINNIDRIRDELDCFAEGSTPDTPLWRALEDVKNNYNISLDLMYKQLDGQQMDINFIQPETIYDLEHYSTHVAGSVGLLLLPIICSRNTEIREHGAQSLGVAMQYTNILRDVGEDFKTLDRIYLPKEWTAEYQITARDLSSGKITPDFINLWEKVALEAEKKYDAFMDEIVHYKPEAQLGLMLSVLIYRELLDEVRRNQYDCLNKRQVVSLVKKTKIKMEAEKMLKSMRVGNSFG</sequence>
<evidence type="ECO:0000256" key="3">
    <source>
        <dbReference type="ARBA" id="ARBA00004677"/>
    </source>
</evidence>
<evidence type="ECO:0000313" key="12">
    <source>
        <dbReference type="Proteomes" id="UP000257076"/>
    </source>
</evidence>
<dbReference type="InterPro" id="IPR033904">
    <property type="entry name" value="Trans_IPPS_HH"/>
</dbReference>
<keyword evidence="12" id="KW-1185">Reference proteome</keyword>
<dbReference type="AlphaFoldDB" id="A0A3E0AXH4"/>
<dbReference type="CDD" id="cd00683">
    <property type="entry name" value="Trans_IPPS_HH"/>
    <property type="match status" value="1"/>
</dbReference>
<comment type="function">
    <text evidence="2">Involved in the biosynthesis of the yellow-orange carotenoid staphyloxanthin, which plays a role in the virulence via its protective function against oxidative stress. Catalyzes the head-to-head condensation of two molecules of farnesyl diphosphate (FPP) into the colorless C(30) carotenoid 4,4'-diapophytoene (dehydrosqualene).</text>
</comment>
<name>A0A3E0AXH4_9STAP</name>
<dbReference type="InterPro" id="IPR008949">
    <property type="entry name" value="Isoprenoid_synthase_dom_sf"/>
</dbReference>
<dbReference type="Pfam" id="PF00494">
    <property type="entry name" value="SQS_PSY"/>
    <property type="match status" value="1"/>
</dbReference>
<evidence type="ECO:0000256" key="10">
    <source>
        <dbReference type="ARBA" id="ARBA00032389"/>
    </source>
</evidence>
<evidence type="ECO:0000256" key="1">
    <source>
        <dbReference type="ARBA" id="ARBA00000746"/>
    </source>
</evidence>
<dbReference type="SFLD" id="SFLDG01018">
    <property type="entry name" value="Squalene/Phytoene_Synthase_Lik"/>
    <property type="match status" value="1"/>
</dbReference>
<dbReference type="SFLD" id="SFLDG01212">
    <property type="entry name" value="Phytoene_synthase_like"/>
    <property type="match status" value="1"/>
</dbReference>
<comment type="caution">
    <text evidence="11">The sequence shown here is derived from an EMBL/GenBank/DDBJ whole genome shotgun (WGS) entry which is preliminary data.</text>
</comment>
<evidence type="ECO:0000256" key="2">
    <source>
        <dbReference type="ARBA" id="ARBA00002144"/>
    </source>
</evidence>
<reference evidence="11 12" key="1">
    <citation type="submission" date="2018-08" db="EMBL/GenBank/DDBJ databases">
        <title>Genomic Encyclopedia of Type Strains, Phase IV (KMG-IV): sequencing the most valuable type-strain genomes for metagenomic binning, comparative biology and taxonomic classification.</title>
        <authorList>
            <person name="Goeker M."/>
        </authorList>
    </citation>
    <scope>NUCLEOTIDE SEQUENCE [LARGE SCALE GENOMIC DNA]</scope>
    <source>
        <strain evidence="11 12">DSM 17274</strain>
    </source>
</reference>
<keyword evidence="8" id="KW-0125">Carotenoid biosynthesis</keyword>
<dbReference type="InterPro" id="IPR019845">
    <property type="entry name" value="Squalene/phytoene_synthase_CS"/>
</dbReference>
<dbReference type="PROSITE" id="PS01045">
    <property type="entry name" value="SQUALEN_PHYTOEN_SYN_2"/>
    <property type="match status" value="1"/>
</dbReference>
<dbReference type="InterPro" id="IPR044843">
    <property type="entry name" value="Trans_IPPS_bact-type"/>
</dbReference>
<dbReference type="SUPFAM" id="SSF48576">
    <property type="entry name" value="Terpenoid synthases"/>
    <property type="match status" value="1"/>
</dbReference>
<dbReference type="SFLD" id="SFLDS00005">
    <property type="entry name" value="Isoprenoid_Synthase_Type_I"/>
    <property type="match status" value="1"/>
</dbReference>
<dbReference type="GO" id="GO:0004311">
    <property type="term" value="F:geranylgeranyl diphosphate synthase activity"/>
    <property type="evidence" value="ECO:0007669"/>
    <property type="project" value="InterPro"/>
</dbReference>
<proteinExistence type="inferred from homology"/>
<dbReference type="Proteomes" id="UP000257076">
    <property type="component" value="Unassembled WGS sequence"/>
</dbReference>
<gene>
    <name evidence="11" type="ORF">DFR63_1728</name>
</gene>
<evidence type="ECO:0000256" key="8">
    <source>
        <dbReference type="ARBA" id="ARBA00022746"/>
    </source>
</evidence>
<protein>
    <recommendedName>
        <fullName evidence="6">4,4'-diapophytoene synthase</fullName>
        <ecNumber evidence="5">2.5.1.96</ecNumber>
    </recommendedName>
    <alternativeName>
        <fullName evidence="9">C30 carotenoid synthase</fullName>
    </alternativeName>
    <alternativeName>
        <fullName evidence="10">Dehydrosqualene synthase</fullName>
    </alternativeName>
</protein>
<evidence type="ECO:0000256" key="6">
    <source>
        <dbReference type="ARBA" id="ARBA00016163"/>
    </source>
</evidence>
<accession>A0A3E0AXH4</accession>
<dbReference type="OrthoDB" id="9787280at2"/>
<comment type="pathway">
    <text evidence="3">Carotenoid biosynthesis; staphyloxanthin biosynthesis; staphyloxanthin from farnesyl diphosphate: step 1/5.</text>
</comment>
<evidence type="ECO:0000256" key="7">
    <source>
        <dbReference type="ARBA" id="ARBA00022679"/>
    </source>
</evidence>
<dbReference type="GO" id="GO:0051996">
    <property type="term" value="F:squalene synthase [NAD(P)H] activity"/>
    <property type="evidence" value="ECO:0007669"/>
    <property type="project" value="InterPro"/>
</dbReference>
<dbReference type="InterPro" id="IPR002060">
    <property type="entry name" value="Squ/phyt_synthse"/>
</dbReference>